<protein>
    <submittedName>
        <fullName evidence="1">Uncharacterized protein</fullName>
    </submittedName>
</protein>
<accession>A0ABT5VY30</accession>
<comment type="caution">
    <text evidence="1">The sequence shown here is derived from an EMBL/GenBank/DDBJ whole genome shotgun (WGS) entry which is preliminary data.</text>
</comment>
<dbReference type="RefSeq" id="WP_275111651.1">
    <property type="nucleotide sequence ID" value="NZ_JAKJSC010000009.1"/>
</dbReference>
<gene>
    <name evidence="1" type="ORF">L3049_20190</name>
</gene>
<dbReference type="EMBL" id="JAKJSC010000009">
    <property type="protein sequence ID" value="MDE5420320.1"/>
    <property type="molecule type" value="Genomic_DNA"/>
</dbReference>
<evidence type="ECO:0000313" key="1">
    <source>
        <dbReference type="EMBL" id="MDE5420320.1"/>
    </source>
</evidence>
<evidence type="ECO:0000313" key="2">
    <source>
        <dbReference type="Proteomes" id="UP001528920"/>
    </source>
</evidence>
<reference evidence="1 2" key="1">
    <citation type="submission" date="2022-01" db="EMBL/GenBank/DDBJ databases">
        <title>Labilibaculum sp. nov, a marine bacterium isolated from Antarctica.</title>
        <authorList>
            <person name="Dai W."/>
        </authorList>
    </citation>
    <scope>NUCLEOTIDE SEQUENCE [LARGE SCALE GENOMIC DNA]</scope>
    <source>
        <strain evidence="1 2">DW002</strain>
    </source>
</reference>
<name>A0ABT5VY30_9BACT</name>
<dbReference type="Proteomes" id="UP001528920">
    <property type="component" value="Unassembled WGS sequence"/>
</dbReference>
<proteinExistence type="predicted"/>
<organism evidence="1 2">
    <name type="scientific">Paralabilibaculum antarcticum</name>
    <dbReference type="NCBI Taxonomy" id="2912572"/>
    <lineage>
        <taxon>Bacteria</taxon>
        <taxon>Pseudomonadati</taxon>
        <taxon>Bacteroidota</taxon>
        <taxon>Bacteroidia</taxon>
        <taxon>Marinilabiliales</taxon>
        <taxon>Marinifilaceae</taxon>
        <taxon>Paralabilibaculum</taxon>
    </lineage>
</organism>
<keyword evidence="2" id="KW-1185">Reference proteome</keyword>
<sequence length="63" mass="7358">MDFENNKIDINKSLNDLKQKLNALDSLMHSSAKFGDFKKTDKSINEKYSRSNPFTKNKKTIYN</sequence>